<organism evidence="3 4">
    <name type="scientific">Ensete ventricosum</name>
    <name type="common">Abyssinian banana</name>
    <name type="synonym">Musa ensete</name>
    <dbReference type="NCBI Taxonomy" id="4639"/>
    <lineage>
        <taxon>Eukaryota</taxon>
        <taxon>Viridiplantae</taxon>
        <taxon>Streptophyta</taxon>
        <taxon>Embryophyta</taxon>
        <taxon>Tracheophyta</taxon>
        <taxon>Spermatophyta</taxon>
        <taxon>Magnoliopsida</taxon>
        <taxon>Liliopsida</taxon>
        <taxon>Zingiberales</taxon>
        <taxon>Musaceae</taxon>
        <taxon>Ensete</taxon>
    </lineage>
</organism>
<evidence type="ECO:0000256" key="2">
    <source>
        <dbReference type="SAM" id="SignalP"/>
    </source>
</evidence>
<keyword evidence="2" id="KW-0732">Signal</keyword>
<comment type="caution">
    <text evidence="3">The sequence shown here is derived from an EMBL/GenBank/DDBJ whole genome shotgun (WGS) entry which is preliminary data.</text>
</comment>
<proteinExistence type="predicted"/>
<feature type="region of interest" description="Disordered" evidence="1">
    <location>
        <begin position="101"/>
        <end position="147"/>
    </location>
</feature>
<accession>A0A427AXN0</accession>
<feature type="compositionally biased region" description="Polar residues" evidence="1">
    <location>
        <begin position="101"/>
        <end position="117"/>
    </location>
</feature>
<name>A0A427AXN0_ENSVE</name>
<feature type="signal peptide" evidence="2">
    <location>
        <begin position="1"/>
        <end position="20"/>
    </location>
</feature>
<evidence type="ECO:0000313" key="3">
    <source>
        <dbReference type="EMBL" id="RRT81002.1"/>
    </source>
</evidence>
<evidence type="ECO:0000313" key="4">
    <source>
        <dbReference type="Proteomes" id="UP000287651"/>
    </source>
</evidence>
<reference evidence="3 4" key="1">
    <citation type="journal article" date="2014" name="Agronomy (Basel)">
        <title>A Draft Genome Sequence for Ensete ventricosum, the Drought-Tolerant Tree Against Hunger.</title>
        <authorList>
            <person name="Harrison J."/>
            <person name="Moore K.A."/>
            <person name="Paszkiewicz K."/>
            <person name="Jones T."/>
            <person name="Grant M."/>
            <person name="Ambacheew D."/>
            <person name="Muzemil S."/>
            <person name="Studholme D.J."/>
        </authorList>
    </citation>
    <scope>NUCLEOTIDE SEQUENCE [LARGE SCALE GENOMIC DNA]</scope>
</reference>
<protein>
    <submittedName>
        <fullName evidence="3">Uncharacterized protein</fullName>
    </submittedName>
</protein>
<gene>
    <name evidence="3" type="ORF">B296_00022866</name>
</gene>
<dbReference type="AlphaFoldDB" id="A0A427AXN0"/>
<feature type="compositionally biased region" description="Polar residues" evidence="1">
    <location>
        <begin position="129"/>
        <end position="147"/>
    </location>
</feature>
<dbReference type="Proteomes" id="UP000287651">
    <property type="component" value="Unassembled WGS sequence"/>
</dbReference>
<dbReference type="EMBL" id="AMZH03001015">
    <property type="protein sequence ID" value="RRT81002.1"/>
    <property type="molecule type" value="Genomic_DNA"/>
</dbReference>
<feature type="chain" id="PRO_5018999311" evidence="2">
    <location>
        <begin position="21"/>
        <end position="181"/>
    </location>
</feature>
<sequence>MSKALALLPISIFFATELKAHPRCWFKWFVDAVSLWATGGGAAATDPCMAKEQGMWRSHMLLYWLLLCLCLLPLAQATDPLKTSVVCSSARRLLFPSTSQSMKLHPKNSTSTTTSKFQETEHEVPSGPNPVSNRCFSRSQHPTRSFKNSTAEIDYIRPARRPGFGPTKTSSVLGLEYYVEP</sequence>
<evidence type="ECO:0000256" key="1">
    <source>
        <dbReference type="SAM" id="MobiDB-lite"/>
    </source>
</evidence>